<dbReference type="GO" id="GO:1902850">
    <property type="term" value="P:microtubule cytoskeleton organization involved in mitosis"/>
    <property type="evidence" value="ECO:0007669"/>
    <property type="project" value="UniProtKB-ARBA"/>
</dbReference>
<evidence type="ECO:0000256" key="11">
    <source>
        <dbReference type="ARBA" id="ARBA00023054"/>
    </source>
</evidence>
<dbReference type="Gene3D" id="1.20.58.1120">
    <property type="match status" value="1"/>
</dbReference>
<dbReference type="GO" id="GO:0030286">
    <property type="term" value="C:dynein complex"/>
    <property type="evidence" value="ECO:0007669"/>
    <property type="project" value="UniProtKB-KW"/>
</dbReference>
<feature type="domain" description="AAA+ ATPase" evidence="16">
    <location>
        <begin position="1569"/>
        <end position="1709"/>
    </location>
</feature>
<evidence type="ECO:0000256" key="7">
    <source>
        <dbReference type="ARBA" id="ARBA00022741"/>
    </source>
</evidence>
<dbReference type="GO" id="GO:0051959">
    <property type="term" value="F:dynein light intermediate chain binding"/>
    <property type="evidence" value="ECO:0007669"/>
    <property type="project" value="InterPro"/>
</dbReference>
<keyword evidence="11" id="KW-0175">Coiled coil</keyword>
<dbReference type="InterPro" id="IPR003593">
    <property type="entry name" value="AAA+_ATPase"/>
</dbReference>
<keyword evidence="7" id="KW-0547">Nucleotide-binding</keyword>
<dbReference type="InterPro" id="IPR027417">
    <property type="entry name" value="P-loop_NTPase"/>
</dbReference>
<dbReference type="Pfam" id="PF22597">
    <property type="entry name" value="DYN_lid"/>
    <property type="match status" value="1"/>
</dbReference>
<name>A0AAW1SLA3_9CHLO</name>
<dbReference type="GO" id="GO:0030030">
    <property type="term" value="P:cell projection organization"/>
    <property type="evidence" value="ECO:0007669"/>
    <property type="project" value="UniProtKB-KW"/>
</dbReference>
<comment type="similarity">
    <text evidence="2">Belongs to the dynein heavy chain family.</text>
</comment>
<dbReference type="InterPro" id="IPR043157">
    <property type="entry name" value="Dynein_AAA1S"/>
</dbReference>
<dbReference type="InterPro" id="IPR041466">
    <property type="entry name" value="Dynein_AAA5_ext"/>
</dbReference>
<sequence length="2642" mass="290543">MQGSQRSTPGLQWLRQQLQLLAPSGASEASAWVDTMWQPELHAPVASAFLHSSEAAQLFGFVAMNASQAAALVLTADVGKARGTTLYFSKRAGAFNNTTNLQARCFRVLADLSPYQQPQNSLLRLMSAIYRPAAMAGQLQRFMAALTETVHTAHNRTVLYVPEETLPAHNAAVRDKDLVQRLEGVLMQWTRRVREVAAHQDAGVTAVVAVLELARSAHLPPFQALHDMVEREAAVAADNLRLLAPLEAPCQALAAAPPRAAVGMLPGILGHVRLLWTHSGFYGNPDRITGLLRKVSDEVINRCCAVISLPAVFAGACANGVMEALQDSIEACSRWGALYQRCVRAIGAATPKQPWSFDAAPIFAHVDAFVQRCRDLQEVCESQHQFAPVVMIPSFGGSRGPEVMKSIADIQAGFGKLVTRLQLVGYNILDVRNTAWYDDFSAFRSGVRGLEVRLSNVMQLAVDSAGSLSAHTELLEAFQTMSHSRGLIRRIEATWSVLQAVAPGLPQGLSSPLLTQEKSGGLLAAVFDRALLHLSEESEMWEQMRLHLPPPAIELRAQRDRLRVLRISVAAIVRGYNQLLGGLEKDARRLFHDRIRQLDRSILPATHTLTWASPKHALDFYFREANLQLKKIDAAVAHFIAGNKQIEVLCRTISETLLLSVARKRIYSNAEFTDEQAQHRDLMQARLERAHAGIVEVLQHLYTFFASDSDEVHREWARFTVKVDRRVEDALRGAVRRSLAELARLLAGDKRAEIAPLFTVALALERTNRIELRPTVQELFNMVHAASQEIVALTGHLPRLAQRHNPSTKHADQAAARDLPQPPSFQDVIAADEEAVLRPIAAITVGVTGIVDKVQTLLMYWEKKYKSVWDQDKDAYMRRYEKAQKPLAAFESDITRYADLAEEIIAENTGEAVRFLFVDCGPLKQTLNGHCEAWSSKFSGLLQTKAARELAELHSHFQTSNAALKRVPADLSQLSEDIALHKSLAVELPLLHARFEPLRDNYRALAKFEVPIPELEAVQLEALEEALRSVQIALTAAAAAARIGGTLQSLALEIQGWPALEWIQERVDGFASTMPLIANLRSPALRPRHWHELENRIDAHADPDDAHFNLEAVLGLRLDQHAPFVSTLAATATKELGIETALEGVAKTWSALGLNFTEHKGIYKVRSADEVFAALEDSSVALSAMKASRFTDFFADDITGWERTLASMSQTLEAVLQVQASWTYLESIFGGSEDIRRQLPTDSALFDSVRNAFKDAMAGFHASRASVVQACMQDGLLGSLTAMAADLERVQGALEGYLDVKRSVFPRFHFLAADDLLEVLGPAKDPHSVQPHLKKFFEGIKQLEIHAPGSDGRRTHEATGAFASDGEYLPFLAPVAAEGPPELWLARVEAAMYASVKKLLVKAVEEAKAARKDIWVKAHQGQLLIAAGQVSWAGECEKALGDPVGARTALSSVRKRWDALLARLTTITRSNVSDLERNKVVALITIEVHARDVVERLHHVSAHGVDDFEWTRQLRFYWSRELNECVARQVSSVFTYGYEYQGNNGRLVITPLTDRCYMMLGSALCCGRAGTPLGPAGTGKTETIKDFGKALARYVTVFNCSDGVDVKTSGRILSGLAQTGAWACMEELSCIPADVLSVVATQIAALMQAVEERKSHFNFTGRDTKLVLTCGVFATMKVGRSELPDNLKALLRPISMMAPDCSLIAEVMLFSDGFLTAKELARKIAGFLQLLQQSLSKRDHYDFGLRSCLIPIIHAAGVLRRREAGTMEAALVHRTMVDLIQPKLVHADIPIFAAVLADLFPEVQMQAVPATPLRAAIEAELLEAGLQVVPAFVTKIVQIYDCKLVRHANMLVGRSGSGKTTAWQCLQRALTRLHREHTTSEVFQKVADFVINPIALSYAELYGGRNAATGQWHDGVLAHILRSACRDESPDQKWLVLDAPVDARWVESMNTLLDRSRVLTLLSGERLALPSQVSILFEPGQDGKDQGWSALVELWWQFSLTWGIGGILTDDGRKAFDGFMRELVPRLPTPGTIFDYCIDVEKLAWQPWEARLPAAFRVPQQTPLHRVVVPTVDTLRVRHVAAALIAAGAHVLLVGPTGIGKSVVAGALMEELPVYWASLTIRAGALTTSSSLQAALEAGFEKRTKGVLAPSGGRRVVAFVDDLHMPAPAAHARMPPLELLKLWADHGFWYDRRKCEAMHVKDMQLVASATPEQSGQPVTQRLRAYFTSVGMTAPDDLQLRRIFTALVNAKLADFDDAVKPMVEPLGVATVELLRVMKSTLLPRPGKEHYRYGMRDLLKMVKGLQLASKLFHDNQEAMLQLWVHEAQRLVTDMDVLKEFLDKRLEAYGAENGNAPLDTQPGGHALLVGHTGSGRRSLARLAAYVAGQTCISIEVTQGYRPEEFRSDLKKTIRQAGTEGKAVAFLLDDTQMIDDAFLEDINSMLITGEVQGMFLPEEVAMLTDSQPLTAAATARRSMLAAPTTKFWDRVHANLHFILTMSPASQAFRERCRMYPGLVTCAAVDWFTEWPATALHEVALRTLADAAAGDLASKGAICQAFVAAHAAVADASKRMLVQLRRPNHITPAVFLEAIRNYRSLLAERQHGVSGQLGKLRGGLAKLAEARAAVKQLAAATSVALMSVNAG</sequence>
<dbReference type="PANTHER" id="PTHR45703:SF32">
    <property type="entry name" value="DYNEINS HEAVY CHAIN"/>
    <property type="match status" value="1"/>
</dbReference>
<dbReference type="GO" id="GO:0008569">
    <property type="term" value="F:minus-end-directed microtubule motor activity"/>
    <property type="evidence" value="ECO:0007669"/>
    <property type="project" value="UniProtKB-ARBA"/>
</dbReference>
<dbReference type="Proteomes" id="UP001445335">
    <property type="component" value="Unassembled WGS sequence"/>
</dbReference>
<dbReference type="PANTHER" id="PTHR45703">
    <property type="entry name" value="DYNEIN HEAVY CHAIN"/>
    <property type="match status" value="1"/>
</dbReference>
<evidence type="ECO:0000256" key="15">
    <source>
        <dbReference type="ARBA" id="ARBA00023273"/>
    </source>
</evidence>
<keyword evidence="6" id="KW-0677">Repeat</keyword>
<evidence type="ECO:0000256" key="4">
    <source>
        <dbReference type="ARBA" id="ARBA00022490"/>
    </source>
</evidence>
<dbReference type="Gene3D" id="1.20.920.30">
    <property type="match status" value="1"/>
</dbReference>
<accession>A0AAW1SLA3</accession>
<keyword evidence="9" id="KW-0067">ATP-binding</keyword>
<dbReference type="InterPro" id="IPR054354">
    <property type="entry name" value="DYNC2H1-like_lid"/>
</dbReference>
<comment type="caution">
    <text evidence="17">The sequence shown here is derived from an EMBL/GenBank/DDBJ whole genome shotgun (WGS) entry which is preliminary data.</text>
</comment>
<dbReference type="InterPro" id="IPR013602">
    <property type="entry name" value="Dynein_heavy_linker"/>
</dbReference>
<evidence type="ECO:0000256" key="8">
    <source>
        <dbReference type="ARBA" id="ARBA00022794"/>
    </source>
</evidence>
<feature type="domain" description="AAA+ ATPase" evidence="16">
    <location>
        <begin position="2359"/>
        <end position="2516"/>
    </location>
</feature>
<dbReference type="EMBL" id="JALJOU010000001">
    <property type="protein sequence ID" value="KAK9846646.1"/>
    <property type="molecule type" value="Genomic_DNA"/>
</dbReference>
<dbReference type="GO" id="GO:0000235">
    <property type="term" value="C:astral microtubule"/>
    <property type="evidence" value="ECO:0007669"/>
    <property type="project" value="UniProtKB-ARBA"/>
</dbReference>
<keyword evidence="14" id="KW-0206">Cytoskeleton</keyword>
<evidence type="ECO:0000259" key="16">
    <source>
        <dbReference type="SMART" id="SM00382"/>
    </source>
</evidence>
<evidence type="ECO:0000313" key="17">
    <source>
        <dbReference type="EMBL" id="KAK9846646.1"/>
    </source>
</evidence>
<evidence type="ECO:0000256" key="14">
    <source>
        <dbReference type="ARBA" id="ARBA00023212"/>
    </source>
</evidence>
<dbReference type="GO" id="GO:0045505">
    <property type="term" value="F:dynein intermediate chain binding"/>
    <property type="evidence" value="ECO:0007669"/>
    <property type="project" value="InterPro"/>
</dbReference>
<dbReference type="Gene3D" id="1.10.8.710">
    <property type="match status" value="1"/>
</dbReference>
<dbReference type="Pfam" id="PF12774">
    <property type="entry name" value="AAA_6"/>
    <property type="match status" value="1"/>
</dbReference>
<dbReference type="GO" id="GO:0030473">
    <property type="term" value="P:nuclear migration along microtubule"/>
    <property type="evidence" value="ECO:0007669"/>
    <property type="project" value="UniProtKB-ARBA"/>
</dbReference>
<comment type="subcellular location">
    <subcellularLocation>
        <location evidence="1">Cytoplasm</location>
        <location evidence="1">Cytoskeleton</location>
        <location evidence="1">Cilium axoneme</location>
    </subcellularLocation>
</comment>
<keyword evidence="12" id="KW-0969">Cilium</keyword>
<dbReference type="Gene3D" id="1.20.140.100">
    <property type="entry name" value="Dynein heavy chain, N-terminal domain 2"/>
    <property type="match status" value="1"/>
</dbReference>
<keyword evidence="18" id="KW-1185">Reference proteome</keyword>
<feature type="domain" description="AAA+ ATPase" evidence="16">
    <location>
        <begin position="1845"/>
        <end position="1974"/>
    </location>
</feature>
<dbReference type="InterPro" id="IPR024317">
    <property type="entry name" value="Dynein_heavy_chain_D4_dom"/>
</dbReference>
<dbReference type="Gene3D" id="1.10.472.130">
    <property type="match status" value="1"/>
</dbReference>
<organism evidence="17 18">
    <name type="scientific">Elliptochloris bilobata</name>
    <dbReference type="NCBI Taxonomy" id="381761"/>
    <lineage>
        <taxon>Eukaryota</taxon>
        <taxon>Viridiplantae</taxon>
        <taxon>Chlorophyta</taxon>
        <taxon>core chlorophytes</taxon>
        <taxon>Trebouxiophyceae</taxon>
        <taxon>Trebouxiophyceae incertae sedis</taxon>
        <taxon>Elliptochloris clade</taxon>
        <taxon>Elliptochloris</taxon>
    </lineage>
</organism>
<proteinExistence type="inferred from homology"/>
<dbReference type="Gene3D" id="1.20.920.20">
    <property type="match status" value="1"/>
</dbReference>
<feature type="domain" description="AAA+ ATPase" evidence="16">
    <location>
        <begin position="2087"/>
        <end position="2253"/>
    </location>
</feature>
<dbReference type="FunFam" id="3.20.180.20:FF:000001">
    <property type="entry name" value="Dynein axonemal heavy chain 5"/>
    <property type="match status" value="1"/>
</dbReference>
<dbReference type="InterPro" id="IPR013594">
    <property type="entry name" value="Dynein_heavy_tail"/>
</dbReference>
<keyword evidence="13" id="KW-0505">Motor protein</keyword>
<evidence type="ECO:0000256" key="6">
    <source>
        <dbReference type="ARBA" id="ARBA00022737"/>
    </source>
</evidence>
<dbReference type="Pfam" id="PF17852">
    <property type="entry name" value="Dynein_AAA_lid"/>
    <property type="match status" value="1"/>
</dbReference>
<dbReference type="InterPro" id="IPR042228">
    <property type="entry name" value="Dynein_linker_3"/>
</dbReference>
<evidence type="ECO:0000256" key="1">
    <source>
        <dbReference type="ARBA" id="ARBA00004430"/>
    </source>
</evidence>
<dbReference type="FunFam" id="1.20.58.1120:FF:000001">
    <property type="entry name" value="dynein heavy chain 2, axonemal"/>
    <property type="match status" value="1"/>
</dbReference>
<keyword evidence="8" id="KW-0970">Cilium biogenesis/degradation</keyword>
<dbReference type="GO" id="GO:0005930">
    <property type="term" value="C:axoneme"/>
    <property type="evidence" value="ECO:0007669"/>
    <property type="project" value="UniProtKB-SubCell"/>
</dbReference>
<dbReference type="Pfam" id="PF08385">
    <property type="entry name" value="DHC_N1"/>
    <property type="match status" value="2"/>
</dbReference>
<dbReference type="InterPro" id="IPR026983">
    <property type="entry name" value="DHC"/>
</dbReference>
<keyword evidence="15" id="KW-0966">Cell projection</keyword>
<evidence type="ECO:0000313" key="18">
    <source>
        <dbReference type="Proteomes" id="UP001445335"/>
    </source>
</evidence>
<protein>
    <recommendedName>
        <fullName evidence="3">Dynein heavy chain, cytoplasmic</fullName>
    </recommendedName>
</protein>
<evidence type="ECO:0000256" key="9">
    <source>
        <dbReference type="ARBA" id="ARBA00022840"/>
    </source>
</evidence>
<dbReference type="InterPro" id="IPR035699">
    <property type="entry name" value="AAA_6"/>
</dbReference>
<dbReference type="FunFam" id="1.20.140.100:FF:000001">
    <property type="entry name" value="dynein heavy chain 17, axonemal"/>
    <property type="match status" value="1"/>
</dbReference>
<keyword evidence="4" id="KW-0963">Cytoplasm</keyword>
<reference evidence="17 18" key="1">
    <citation type="journal article" date="2024" name="Nat. Commun.">
        <title>Phylogenomics reveals the evolutionary origins of lichenization in chlorophyte algae.</title>
        <authorList>
            <person name="Puginier C."/>
            <person name="Libourel C."/>
            <person name="Otte J."/>
            <person name="Skaloud P."/>
            <person name="Haon M."/>
            <person name="Grisel S."/>
            <person name="Petersen M."/>
            <person name="Berrin J.G."/>
            <person name="Delaux P.M."/>
            <person name="Dal Grande F."/>
            <person name="Keller J."/>
        </authorList>
    </citation>
    <scope>NUCLEOTIDE SEQUENCE [LARGE SCALE GENOMIC DNA]</scope>
    <source>
        <strain evidence="17 18">SAG 245.80</strain>
    </source>
</reference>
<keyword evidence="5" id="KW-0493">Microtubule</keyword>
<evidence type="ECO:0000256" key="10">
    <source>
        <dbReference type="ARBA" id="ARBA00023017"/>
    </source>
</evidence>
<dbReference type="GO" id="GO:0005524">
    <property type="term" value="F:ATP binding"/>
    <property type="evidence" value="ECO:0007669"/>
    <property type="project" value="UniProtKB-KW"/>
</dbReference>
<dbReference type="Pfam" id="PF12780">
    <property type="entry name" value="AAA_8"/>
    <property type="match status" value="1"/>
</dbReference>
<evidence type="ECO:0000256" key="2">
    <source>
        <dbReference type="ARBA" id="ARBA00008887"/>
    </source>
</evidence>
<dbReference type="GO" id="GO:0000070">
    <property type="term" value="P:mitotic sister chromatid segregation"/>
    <property type="evidence" value="ECO:0007669"/>
    <property type="project" value="UniProtKB-ARBA"/>
</dbReference>
<dbReference type="Gene3D" id="3.40.50.300">
    <property type="entry name" value="P-loop containing nucleotide triphosphate hydrolases"/>
    <property type="match status" value="4"/>
</dbReference>
<dbReference type="Gene3D" id="1.10.287.2620">
    <property type="match status" value="1"/>
</dbReference>
<dbReference type="GO" id="GO:0005938">
    <property type="term" value="C:cell cortex"/>
    <property type="evidence" value="ECO:0007669"/>
    <property type="project" value="UniProtKB-ARBA"/>
</dbReference>
<dbReference type="Pfam" id="PF08393">
    <property type="entry name" value="DHC_N2"/>
    <property type="match status" value="1"/>
</dbReference>
<gene>
    <name evidence="17" type="ORF">WJX81_008333</name>
</gene>
<dbReference type="SMART" id="SM00382">
    <property type="entry name" value="AAA"/>
    <property type="match status" value="4"/>
</dbReference>
<evidence type="ECO:0000256" key="12">
    <source>
        <dbReference type="ARBA" id="ARBA00023069"/>
    </source>
</evidence>
<evidence type="ECO:0000256" key="5">
    <source>
        <dbReference type="ARBA" id="ARBA00022701"/>
    </source>
</evidence>
<dbReference type="FunFam" id="3.40.50.300:FF:000996">
    <property type="entry name" value="Cytoplasmic dynein heavy chain"/>
    <property type="match status" value="1"/>
</dbReference>
<keyword evidence="10" id="KW-0243">Dynein</keyword>
<dbReference type="InterPro" id="IPR042222">
    <property type="entry name" value="Dynein_2_N"/>
</dbReference>
<dbReference type="Gene3D" id="3.20.180.20">
    <property type="entry name" value="Dynein heavy chain, N-terminal domain 2"/>
    <property type="match status" value="1"/>
</dbReference>
<dbReference type="CDD" id="cd00009">
    <property type="entry name" value="AAA"/>
    <property type="match status" value="1"/>
</dbReference>
<evidence type="ECO:0000256" key="13">
    <source>
        <dbReference type="ARBA" id="ARBA00023175"/>
    </source>
</evidence>
<dbReference type="SUPFAM" id="SSF52540">
    <property type="entry name" value="P-loop containing nucleoside triphosphate hydrolases"/>
    <property type="match status" value="4"/>
</dbReference>
<evidence type="ECO:0000256" key="3">
    <source>
        <dbReference type="ARBA" id="ARBA00022197"/>
    </source>
</evidence>
<dbReference type="Pfam" id="PF12775">
    <property type="entry name" value="AAA_7"/>
    <property type="match status" value="1"/>
</dbReference>